<dbReference type="FunFam" id="1.10.1410.10:FF:000003">
    <property type="entry name" value="non-canonical poly(A) RNA polymerase PAPD7"/>
    <property type="match status" value="1"/>
</dbReference>
<dbReference type="GO" id="GO:0003729">
    <property type="term" value="F:mRNA binding"/>
    <property type="evidence" value="ECO:0007669"/>
    <property type="project" value="TreeGrafter"/>
</dbReference>
<dbReference type="PANTHER" id="PTHR23092:SF15">
    <property type="entry name" value="INACTIVE NON-CANONICAL POLY(A) RNA POLYMERASE PROTEIN TRF4-2-RELATED"/>
    <property type="match status" value="1"/>
</dbReference>
<feature type="compositionally biased region" description="Low complexity" evidence="7">
    <location>
        <begin position="526"/>
        <end position="535"/>
    </location>
</feature>
<sequence length="558" mass="59769">MCGPQMQAFFRELQHQRLAAQQQHLGRLLLNSPAYIAGTLGGAAGGIGGNCGSSDQSEESEDGNSSCGGGTGSPPSEQSAVAGVCAAGGGRRRSSQSRWSAGPNWGPQQQWNRQQGRGSGHQQQGCQNQPPVAMTAAWLGPERRQAGQGPQGLHEELLLFHQWMSSTPEEAAMRTQVVDRVRRLINQQWPEARLELFGSFRTGLYLPLSDIDLVLFGDWESPPLRRLARLLRESGSCGDIKVLDRASVPIVKATDAVTGLSVDISFNMPNSVRAAGLIQDFVQQFPCLPHLVLVLKQFLLQRNLNEVWTGGISSYSLTLMIVSFLQRHGSDLSRPVAELDLGQLLVEFFELYGCRFDYMSTGIRVKDGGAHLPKEQLLRDMEPGLRPSVLCIEDPLTPGNDIGRSSYGALQVQQAFQSAYWSLSSSVLQRAGAAAAAYSPLSRIIRVSEDVLRFRAWVQRAFAPPSPPPPPRPASAATAESPNLAAEQPPELLPVSPQPPPPPPRPSYASVAKRPPPPQRRGSGGSSSSVGSAEVIGGGSSEAAQSATSMPALAIASG</sequence>
<evidence type="ECO:0000259" key="9">
    <source>
        <dbReference type="Pfam" id="PF22600"/>
    </source>
</evidence>
<name>A0A267GJA5_9PLAT</name>
<evidence type="ECO:0000256" key="4">
    <source>
        <dbReference type="ARBA" id="ARBA00022679"/>
    </source>
</evidence>
<proteinExistence type="inferred from homology"/>
<dbReference type="GO" id="GO:0046872">
    <property type="term" value="F:metal ion binding"/>
    <property type="evidence" value="ECO:0007669"/>
    <property type="project" value="UniProtKB-KW"/>
</dbReference>
<accession>A0A267GJA5</accession>
<feature type="compositionally biased region" description="Low complexity" evidence="7">
    <location>
        <begin position="114"/>
        <end position="127"/>
    </location>
</feature>
<evidence type="ECO:0000259" key="8">
    <source>
        <dbReference type="Pfam" id="PF03828"/>
    </source>
</evidence>
<evidence type="ECO:0000256" key="1">
    <source>
        <dbReference type="ARBA" id="ARBA00001936"/>
    </source>
</evidence>
<protein>
    <recommendedName>
        <fullName evidence="3">polynucleotide adenylyltransferase</fullName>
        <ecNumber evidence="3">2.7.7.19</ecNumber>
    </recommendedName>
</protein>
<dbReference type="GO" id="GO:0005730">
    <property type="term" value="C:nucleolus"/>
    <property type="evidence" value="ECO:0007669"/>
    <property type="project" value="TreeGrafter"/>
</dbReference>
<dbReference type="CDD" id="cd05402">
    <property type="entry name" value="NT_PAP_TUTase"/>
    <property type="match status" value="1"/>
</dbReference>
<gene>
    <name evidence="10" type="ORF">BOX15_Mlig004409g1</name>
</gene>
<dbReference type="InterPro" id="IPR054708">
    <property type="entry name" value="MTPAP-like_central"/>
</dbReference>
<keyword evidence="4" id="KW-0808">Transferase</keyword>
<reference evidence="10 11" key="1">
    <citation type="submission" date="2017-06" db="EMBL/GenBank/DDBJ databases">
        <title>A platform for efficient transgenesis in Macrostomum lignano, a flatworm model organism for stem cell research.</title>
        <authorList>
            <person name="Berezikov E."/>
        </authorList>
    </citation>
    <scope>NUCLEOTIDE SEQUENCE [LARGE SCALE GENOMIC DNA]</scope>
    <source>
        <strain evidence="10">DV1</strain>
        <tissue evidence="10">Whole organism</tissue>
    </source>
</reference>
<feature type="compositionally biased region" description="Low complexity" evidence="7">
    <location>
        <begin position="73"/>
        <end position="85"/>
    </location>
</feature>
<feature type="region of interest" description="Disordered" evidence="7">
    <location>
        <begin position="50"/>
        <end position="129"/>
    </location>
</feature>
<keyword evidence="5" id="KW-0479">Metal-binding</keyword>
<dbReference type="SUPFAM" id="SSF81631">
    <property type="entry name" value="PAP/OAS1 substrate-binding domain"/>
    <property type="match status" value="1"/>
</dbReference>
<dbReference type="GO" id="GO:1990817">
    <property type="term" value="F:poly(A) RNA polymerase activity"/>
    <property type="evidence" value="ECO:0007669"/>
    <property type="project" value="UniProtKB-EC"/>
</dbReference>
<feature type="compositionally biased region" description="Pro residues" evidence="7">
    <location>
        <begin position="464"/>
        <end position="473"/>
    </location>
</feature>
<evidence type="ECO:0000313" key="10">
    <source>
        <dbReference type="EMBL" id="PAA86123.1"/>
    </source>
</evidence>
<evidence type="ECO:0000256" key="7">
    <source>
        <dbReference type="SAM" id="MobiDB-lite"/>
    </source>
</evidence>
<keyword evidence="11" id="KW-1185">Reference proteome</keyword>
<evidence type="ECO:0000256" key="6">
    <source>
        <dbReference type="ARBA" id="ARBA00022842"/>
    </source>
</evidence>
<comment type="similarity">
    <text evidence="2">Belongs to the DNA polymerase type-B-like family.</text>
</comment>
<feature type="compositionally biased region" description="Low complexity" evidence="7">
    <location>
        <begin position="474"/>
        <end position="495"/>
    </location>
</feature>
<dbReference type="OrthoDB" id="273917at2759"/>
<dbReference type="Pfam" id="PF03828">
    <property type="entry name" value="PAP_assoc"/>
    <property type="match status" value="1"/>
</dbReference>
<dbReference type="FunFam" id="3.30.460.10:FF:000006">
    <property type="entry name" value="non-canonical poly(A) RNA polymerase PAPD5"/>
    <property type="match status" value="1"/>
</dbReference>
<feature type="region of interest" description="Disordered" evidence="7">
    <location>
        <begin position="462"/>
        <end position="558"/>
    </location>
</feature>
<dbReference type="GO" id="GO:0031499">
    <property type="term" value="C:TRAMP complex"/>
    <property type="evidence" value="ECO:0007669"/>
    <property type="project" value="TreeGrafter"/>
</dbReference>
<evidence type="ECO:0000256" key="5">
    <source>
        <dbReference type="ARBA" id="ARBA00022723"/>
    </source>
</evidence>
<dbReference type="PANTHER" id="PTHR23092">
    <property type="entry name" value="POLY(A) RNA POLYMERASE"/>
    <property type="match status" value="1"/>
</dbReference>
<dbReference type="Gene3D" id="1.10.1410.10">
    <property type="match status" value="1"/>
</dbReference>
<comment type="cofactor">
    <cofactor evidence="1">
        <name>Mn(2+)</name>
        <dbReference type="ChEBI" id="CHEBI:29035"/>
    </cofactor>
</comment>
<dbReference type="EC" id="2.7.7.19" evidence="3"/>
<dbReference type="STRING" id="282301.A0A267GJA5"/>
<feature type="domain" description="Poly(A) RNA polymerase mitochondrial-like central palm" evidence="9">
    <location>
        <begin position="153"/>
        <end position="281"/>
    </location>
</feature>
<comment type="caution">
    <text evidence="10">The sequence shown here is derived from an EMBL/GenBank/DDBJ whole genome shotgun (WGS) entry which is preliminary data.</text>
</comment>
<feature type="compositionally biased region" description="Pro residues" evidence="7">
    <location>
        <begin position="496"/>
        <end position="506"/>
    </location>
</feature>
<dbReference type="AlphaFoldDB" id="A0A267GJA5"/>
<evidence type="ECO:0000256" key="3">
    <source>
        <dbReference type="ARBA" id="ARBA00012388"/>
    </source>
</evidence>
<dbReference type="InterPro" id="IPR002058">
    <property type="entry name" value="PAP_assoc"/>
</dbReference>
<feature type="domain" description="PAP-associated" evidence="8">
    <location>
        <begin position="340"/>
        <end position="400"/>
    </location>
</feature>
<keyword evidence="6" id="KW-0460">Magnesium</keyword>
<dbReference type="InterPro" id="IPR043519">
    <property type="entry name" value="NT_sf"/>
</dbReference>
<organism evidence="10 11">
    <name type="scientific">Macrostomum lignano</name>
    <dbReference type="NCBI Taxonomy" id="282301"/>
    <lineage>
        <taxon>Eukaryota</taxon>
        <taxon>Metazoa</taxon>
        <taxon>Spiralia</taxon>
        <taxon>Lophotrochozoa</taxon>
        <taxon>Platyhelminthes</taxon>
        <taxon>Rhabditophora</taxon>
        <taxon>Macrostomorpha</taxon>
        <taxon>Macrostomida</taxon>
        <taxon>Macrostomidae</taxon>
        <taxon>Macrostomum</taxon>
    </lineage>
</organism>
<dbReference type="GO" id="GO:0043634">
    <property type="term" value="P:polyadenylation-dependent ncRNA catabolic process"/>
    <property type="evidence" value="ECO:0007669"/>
    <property type="project" value="TreeGrafter"/>
</dbReference>
<dbReference type="Gene3D" id="3.30.460.10">
    <property type="entry name" value="Beta Polymerase, domain 2"/>
    <property type="match status" value="1"/>
</dbReference>
<evidence type="ECO:0000256" key="2">
    <source>
        <dbReference type="ARBA" id="ARBA00008593"/>
    </source>
</evidence>
<dbReference type="SUPFAM" id="SSF81301">
    <property type="entry name" value="Nucleotidyltransferase"/>
    <property type="match status" value="1"/>
</dbReference>
<dbReference type="Pfam" id="PF22600">
    <property type="entry name" value="MTPAP-like_central"/>
    <property type="match status" value="1"/>
</dbReference>
<dbReference type="InterPro" id="IPR045862">
    <property type="entry name" value="Trf4-like"/>
</dbReference>
<evidence type="ECO:0000313" key="11">
    <source>
        <dbReference type="Proteomes" id="UP000215902"/>
    </source>
</evidence>
<dbReference type="GO" id="GO:0031123">
    <property type="term" value="P:RNA 3'-end processing"/>
    <property type="evidence" value="ECO:0007669"/>
    <property type="project" value="TreeGrafter"/>
</dbReference>
<dbReference type="EMBL" id="NIVC01000292">
    <property type="protein sequence ID" value="PAA86123.1"/>
    <property type="molecule type" value="Genomic_DNA"/>
</dbReference>
<dbReference type="Proteomes" id="UP000215902">
    <property type="component" value="Unassembled WGS sequence"/>
</dbReference>